<feature type="compositionally biased region" description="Polar residues" evidence="1">
    <location>
        <begin position="1337"/>
        <end position="1354"/>
    </location>
</feature>
<feature type="compositionally biased region" description="Polar residues" evidence="1">
    <location>
        <begin position="960"/>
        <end position="974"/>
    </location>
</feature>
<feature type="compositionally biased region" description="Polar residues" evidence="1">
    <location>
        <begin position="1177"/>
        <end position="1186"/>
    </location>
</feature>
<feature type="compositionally biased region" description="Basic and acidic residues" evidence="1">
    <location>
        <begin position="1401"/>
        <end position="1411"/>
    </location>
</feature>
<feature type="compositionally biased region" description="Low complexity" evidence="1">
    <location>
        <begin position="1675"/>
        <end position="1688"/>
    </location>
</feature>
<feature type="region of interest" description="Disordered" evidence="1">
    <location>
        <begin position="1383"/>
        <end position="1893"/>
    </location>
</feature>
<feature type="region of interest" description="Disordered" evidence="1">
    <location>
        <begin position="2301"/>
        <end position="2368"/>
    </location>
</feature>
<feature type="region of interest" description="Disordered" evidence="1">
    <location>
        <begin position="835"/>
        <end position="868"/>
    </location>
</feature>
<feature type="compositionally biased region" description="Basic residues" evidence="1">
    <location>
        <begin position="291"/>
        <end position="305"/>
    </location>
</feature>
<name>A0AAV4AVX5_9GAST</name>
<feature type="region of interest" description="Disordered" evidence="1">
    <location>
        <begin position="665"/>
        <end position="769"/>
    </location>
</feature>
<feature type="compositionally biased region" description="Basic and acidic residues" evidence="1">
    <location>
        <begin position="310"/>
        <end position="336"/>
    </location>
</feature>
<feature type="region of interest" description="Disordered" evidence="1">
    <location>
        <begin position="235"/>
        <end position="342"/>
    </location>
</feature>
<feature type="compositionally biased region" description="Low complexity" evidence="1">
    <location>
        <begin position="426"/>
        <end position="441"/>
    </location>
</feature>
<proteinExistence type="predicted"/>
<reference evidence="2 3" key="1">
    <citation type="journal article" date="2021" name="Elife">
        <title>Chloroplast acquisition without the gene transfer in kleptoplastic sea slugs, Plakobranchus ocellatus.</title>
        <authorList>
            <person name="Maeda T."/>
            <person name="Takahashi S."/>
            <person name="Yoshida T."/>
            <person name="Shimamura S."/>
            <person name="Takaki Y."/>
            <person name="Nagai Y."/>
            <person name="Toyoda A."/>
            <person name="Suzuki Y."/>
            <person name="Arimoto A."/>
            <person name="Ishii H."/>
            <person name="Satoh N."/>
            <person name="Nishiyama T."/>
            <person name="Hasebe M."/>
            <person name="Maruyama T."/>
            <person name="Minagawa J."/>
            <person name="Obokata J."/>
            <person name="Shigenobu S."/>
        </authorList>
    </citation>
    <scope>NUCLEOTIDE SEQUENCE [LARGE SCALE GENOMIC DNA]</scope>
</reference>
<feature type="compositionally biased region" description="Basic and acidic residues" evidence="1">
    <location>
        <begin position="1104"/>
        <end position="1119"/>
    </location>
</feature>
<feature type="compositionally biased region" description="Basic and acidic residues" evidence="1">
    <location>
        <begin position="50"/>
        <end position="63"/>
    </location>
</feature>
<feature type="compositionally biased region" description="Basic and acidic residues" evidence="1">
    <location>
        <begin position="266"/>
        <end position="282"/>
    </location>
</feature>
<evidence type="ECO:0000313" key="3">
    <source>
        <dbReference type="Proteomes" id="UP000735302"/>
    </source>
</evidence>
<feature type="region of interest" description="Disordered" evidence="1">
    <location>
        <begin position="1325"/>
        <end position="1358"/>
    </location>
</feature>
<feature type="compositionally biased region" description="Basic and acidic residues" evidence="1">
    <location>
        <begin position="1547"/>
        <end position="1565"/>
    </location>
</feature>
<dbReference type="Proteomes" id="UP000735302">
    <property type="component" value="Unassembled WGS sequence"/>
</dbReference>
<accession>A0AAV4AVX5</accession>
<feature type="region of interest" description="Disordered" evidence="1">
    <location>
        <begin position="2136"/>
        <end position="2157"/>
    </location>
</feature>
<feature type="compositionally biased region" description="Basic and acidic residues" evidence="1">
    <location>
        <begin position="713"/>
        <end position="731"/>
    </location>
</feature>
<feature type="compositionally biased region" description="Polar residues" evidence="1">
    <location>
        <begin position="1591"/>
        <end position="1601"/>
    </location>
</feature>
<dbReference type="EMBL" id="BLXT01004186">
    <property type="protein sequence ID" value="GFO10539.1"/>
    <property type="molecule type" value="Genomic_DNA"/>
</dbReference>
<feature type="region of interest" description="Disordered" evidence="1">
    <location>
        <begin position="1212"/>
        <end position="1260"/>
    </location>
</feature>
<feature type="compositionally biased region" description="Basic and acidic residues" evidence="1">
    <location>
        <begin position="683"/>
        <end position="703"/>
    </location>
</feature>
<protein>
    <submittedName>
        <fullName evidence="2">Uncharacterized protein</fullName>
    </submittedName>
</protein>
<feature type="compositionally biased region" description="Basic and acidic residues" evidence="1">
    <location>
        <begin position="24"/>
        <end position="36"/>
    </location>
</feature>
<feature type="compositionally biased region" description="Polar residues" evidence="1">
    <location>
        <begin position="1147"/>
        <end position="1163"/>
    </location>
</feature>
<keyword evidence="3" id="KW-1185">Reference proteome</keyword>
<evidence type="ECO:0000313" key="2">
    <source>
        <dbReference type="EMBL" id="GFO10539.1"/>
    </source>
</evidence>
<feature type="compositionally biased region" description="Low complexity" evidence="1">
    <location>
        <begin position="365"/>
        <end position="377"/>
    </location>
</feature>
<sequence>MDTDLKMESAPASKSNCQLAETARTPRREKSRDDVHYNGGVTSSDLSGAKPDEADNWSPEKNRLQSQNNPPDWDQMSACLLVQSACPVQKTRRRRAHSTSSLNDQLDNDSRFAAGDIRFNPRSDPVLETASKILDSASGQQRKSYLHVQLSEYDFKSATNISKSKLWFLGQNRNINSRSKLTMSSEALKRGEDKVFVPQMSLSDHDLDKGSLPHAFLTTEYTKTSAQNMEDSKLNFSQNKNQPKFITGSVSQRKPISRQPPNSNQKAKEGIKNRSSEVEKTPKNTSNPLSKNKKPSSQRGRRSKLATKAQSDEFKSVETGDEFEKVSERSENELHDVAQALLPGTSKVFEIREDMLGAHPAAEVSSQSSLHESYQSQKHSSQSLGLKVESIGQGHSGEELPKSALDEPARDAEVKPSEDETFDDITLNSSSLPSQQQTSLTFVSVLSGYEAPTPHPPTDTQSVSRVVTENGGQSQKEQVSSPTITATDYIETQSPAEKPLENGLYVANGGQSKKKQVSSATDYMETQPPAKKPLENGLYVANGGQSEKKQVSSPTITATDYMETQPPAKKPLENGLYVANNGKTNDGKRKIKQGPSPKNKLIDFTETKSPTKKPLESDLYAGSISPTHGKSEQILNKLTAIEAKLKELSLSHCEALLSRKISPSNLLDRSPKREAETSSQNLEKLRMEKRSVHQDNGHKKDLRTSSLSNDLDADSRDSKKPTGRKQEMERTPKHRVTGAKDAEKEVRSDESSTDETNRKNVVSGRVRHSRKRRTILQTVLQSSQGILDFIGRSLKPFDLFARPRNCSSGHDEEPRAGFALTKTSKTRFMSQYHTSISEREASDAPRGSVWASSDTEKVKDSNNTSGRSNGWLSVSTLNPGCDPLCGPDYELLVMATRDLICHSPLRCATDCQCNLVHNALGTSPRTNAFSIRNSVRHGSSSKFTSSPSRGQDSEAMYSPENENISKTRYSYRKNSSLPSSLHSPTSRNSPPTGFGKKELPETKHLRFSKEAEVLIERLQQSNLQPSSSSGKQYFSHDGIPARLSFEAERPFPSESLPGCGRSSLQWIPQRVREDRGSCAVNYVISNTKTRLAFMSGDSPQKSRISSEHSRERKESHVSDPLDLEFSPIEQDVLHFPEGSVDLGYEQRGSSHPGSPATFDSSPPKNEIDSNILDIDKNSPSVFKDTQPSSSSPSRISLTKEQEIEVFFSVDKQSPAASPPRTKAFPPHGKIIQSPRTGDRAVPYRNEGDGSLNNERFHKDDRCQRYPASRSLNLTNLNREHDCTYSETKEEKSDMQYCTNTFSSTQQNVESLSSVKLNDLELWPQPSNHSWRDDNANPHWSTSNMGRRGESNSPLSLDAKRGISERKSLRCEELSHRKNNILLSTKSEQNLSQNQSNSSEHVSAENFKEKQRPALPPSSHAHRNVDEMSPRSANRVVYLSLREKDKSPQARSRASSKRELSCSPHFEPFKNQTFNKIPPAPKKASPAAAKKTPPPPAKKPVKPAQNMPASRSSTKGTKRASTARGKGKAVAGAPAKPEQKPAVPEGVDAVKSDSSQRKQSLRKSDAAAEAVSKLQDASEQSKSDGYKDVDSPEQSDLTSTIVSEARYGPVSDDGEQSILSKSGGGKPRSDLVVTFSTSQSSSRKDFDLDRDVEEEKYYDVSDGSEPLTNGREEKSQTQGSEQEEQLGQSAPRKESSESNLEEEFREFLVSQLGYHQPEKQSKKQSITSDESETKEKSPQRRFSPAGSEGSETKGKSPHRRFSPAESEGSEIKEKLLQGRVSPAGSEGSESKEKLIQKRVSPAGTEGSESKEKLLQKRVSPAGIEGSESKRKSADTKPSSERTKTETKGDRTSATKESKPCPDSSTPGRDRSETKGSKPCAPVCPPPKRTRAVAKGNRVCACLSSSGHDRSEAKVNKPCYDICSRECEKSRRRTTKQGTCLKSPSWDRKETKVNKPCSGFSSCGRDRAKAEEKRTCVALSCQRRARPEAKVNTECSPMRDMREAKANRVCAGLAKVDCSTRRDKTETSVCRTSTDSFSLGHNRTHPQCRPLAEKRYNLGNFQRNEMQETCLPTENLGRVQDFHSCQKYSQGREYKAGLPSRCTADYSVRRCKSNYSSERQNPQPCTGYIPCRLQDISGHPNHTQARRVPQSDSKYDPSNKWCSDLPRSRVCDWVRQYEGNDNVYNQDNDKPARAREFYQAGPKYYREKENGLDVMKKRFGNIDRPCGNLTRAREFYQSDPRNYPACEDRPSKTGGEFHLNIKTIGAGDQTGRNNKEKFSQRREFYQFDPCNYPPSDNCPEPIHGVDPETGSGRASSCENEIARPSRRTSQSKFKKASLYSSPVYHRTPSQDRGGKRARGSIPPCVESPGAPQFWANPNTFKEGECNGKEMNLDEGVLYVDRFCFDDDGYLGNDGYQNLNYGGGQFNNFVNNRKTQVRKRPPGRSNDPDDKMMRTSTESDEGPIPPGVVIFQIAARYCTFGGIRVAGGVRVLMDAPDRMGYVQLISPLGKAFITHYVNTLNFLHSSSAAGVAWSAVVWEEDGKAHRFRAVLETIKAAFSSGDGVLVTPNVPPMPNTGPCHPCVDPCTPAIPPPCCPPPCYDICVDPTSATPAGGVECGPCPVPFPPPHNSTGLTCAPCGPCPPCPPKPCVCPPPFCSNMCASTVAPQCPPSCASPCPMPCPTSCPGQCPPAVNPCPDECDPYAYTNAYGKTLFCQRACLVKLGRDEVWQEMHRGPLMIIQEPNCMGFSLVLVNDCQIALVQHIVEAELNVVCRGNADLSQRYHRLMAAEEDHRGWSDNLKQDLRV</sequence>
<feature type="compositionally biased region" description="Polar residues" evidence="1">
    <location>
        <begin position="932"/>
        <end position="950"/>
    </location>
</feature>
<feature type="compositionally biased region" description="Low complexity" evidence="1">
    <location>
        <begin position="975"/>
        <end position="986"/>
    </location>
</feature>
<feature type="compositionally biased region" description="Polar residues" evidence="1">
    <location>
        <begin position="458"/>
        <end position="495"/>
    </location>
</feature>
<feature type="region of interest" description="Disordered" evidence="1">
    <location>
        <begin position="1"/>
        <end position="74"/>
    </location>
</feature>
<feature type="compositionally biased region" description="Low complexity" evidence="1">
    <location>
        <begin position="1386"/>
        <end position="1399"/>
    </location>
</feature>
<feature type="region of interest" description="Disordered" evidence="1">
    <location>
        <begin position="1140"/>
        <end position="1195"/>
    </location>
</feature>
<feature type="region of interest" description="Disordered" evidence="1">
    <location>
        <begin position="360"/>
        <end position="629"/>
    </location>
</feature>
<gene>
    <name evidence="2" type="ORF">PoB_003704400</name>
</gene>
<feature type="compositionally biased region" description="Basic and acidic residues" evidence="1">
    <location>
        <begin position="1825"/>
        <end position="1858"/>
    </location>
</feature>
<feature type="compositionally biased region" description="Basic and acidic residues" evidence="1">
    <location>
        <begin position="1578"/>
        <end position="1589"/>
    </location>
</feature>
<evidence type="ECO:0000256" key="1">
    <source>
        <dbReference type="SAM" id="MobiDB-lite"/>
    </source>
</evidence>
<comment type="caution">
    <text evidence="2">The sequence shown here is derived from an EMBL/GenBank/DDBJ whole genome shotgun (WGS) entry which is preliminary data.</text>
</comment>
<feature type="compositionally biased region" description="Low complexity" evidence="1">
    <location>
        <begin position="1481"/>
        <end position="1490"/>
    </location>
</feature>
<feature type="region of interest" description="Disordered" evidence="1">
    <location>
        <begin position="1094"/>
        <end position="1123"/>
    </location>
</feature>
<feature type="compositionally biased region" description="Basic and acidic residues" evidence="1">
    <location>
        <begin position="738"/>
        <end position="758"/>
    </location>
</feature>
<feature type="compositionally biased region" description="Polar residues" evidence="1">
    <location>
        <begin position="235"/>
        <end position="265"/>
    </location>
</feature>
<feature type="region of interest" description="Disordered" evidence="1">
    <location>
        <begin position="2428"/>
        <end position="2460"/>
    </location>
</feature>
<feature type="compositionally biased region" description="Basic and acidic residues" evidence="1">
    <location>
        <begin position="1641"/>
        <end position="1658"/>
    </location>
</feature>
<organism evidence="2 3">
    <name type="scientific">Plakobranchus ocellatus</name>
    <dbReference type="NCBI Taxonomy" id="259542"/>
    <lineage>
        <taxon>Eukaryota</taxon>
        <taxon>Metazoa</taxon>
        <taxon>Spiralia</taxon>
        <taxon>Lophotrochozoa</taxon>
        <taxon>Mollusca</taxon>
        <taxon>Gastropoda</taxon>
        <taxon>Heterobranchia</taxon>
        <taxon>Euthyneura</taxon>
        <taxon>Panpulmonata</taxon>
        <taxon>Sacoglossa</taxon>
        <taxon>Placobranchoidea</taxon>
        <taxon>Plakobranchidae</taxon>
        <taxon>Plakobranchus</taxon>
    </lineage>
</organism>
<feature type="region of interest" description="Disordered" evidence="1">
    <location>
        <begin position="932"/>
        <end position="1002"/>
    </location>
</feature>
<feature type="compositionally biased region" description="Basic and acidic residues" evidence="1">
    <location>
        <begin position="396"/>
        <end position="418"/>
    </location>
</feature>